<evidence type="ECO:0000256" key="1">
    <source>
        <dbReference type="SAM" id="MobiDB-lite"/>
    </source>
</evidence>
<feature type="region of interest" description="Disordered" evidence="1">
    <location>
        <begin position="11"/>
        <end position="31"/>
    </location>
</feature>
<protein>
    <recommendedName>
        <fullName evidence="2">Integrase zinc-binding domain-containing protein</fullName>
    </recommendedName>
</protein>
<dbReference type="AlphaFoldDB" id="A0A8H7RVJ4"/>
<feature type="domain" description="Integrase zinc-binding" evidence="2">
    <location>
        <begin position="2"/>
        <end position="28"/>
    </location>
</feature>
<dbReference type="InterPro" id="IPR041588">
    <property type="entry name" value="Integrase_H2C2"/>
</dbReference>
<dbReference type="Pfam" id="PF17921">
    <property type="entry name" value="Integrase_H2C2"/>
    <property type="match status" value="1"/>
</dbReference>
<evidence type="ECO:0000313" key="4">
    <source>
        <dbReference type="Proteomes" id="UP000646827"/>
    </source>
</evidence>
<accession>A0A8H7RVJ4</accession>
<evidence type="ECO:0000313" key="3">
    <source>
        <dbReference type="EMBL" id="KAG2216613.1"/>
    </source>
</evidence>
<organism evidence="3 4">
    <name type="scientific">Circinella minor</name>
    <dbReference type="NCBI Taxonomy" id="1195481"/>
    <lineage>
        <taxon>Eukaryota</taxon>
        <taxon>Fungi</taxon>
        <taxon>Fungi incertae sedis</taxon>
        <taxon>Mucoromycota</taxon>
        <taxon>Mucoromycotina</taxon>
        <taxon>Mucoromycetes</taxon>
        <taxon>Mucorales</taxon>
        <taxon>Lichtheimiaceae</taxon>
        <taxon>Circinella</taxon>
    </lineage>
</organism>
<name>A0A8H7RVJ4_9FUNG</name>
<gene>
    <name evidence="3" type="ORF">INT45_000413</name>
</gene>
<comment type="caution">
    <text evidence="3">The sequence shown here is derived from an EMBL/GenBank/DDBJ whole genome shotgun (WGS) entry which is preliminary data.</text>
</comment>
<keyword evidence="4" id="KW-1185">Reference proteome</keyword>
<dbReference type="Proteomes" id="UP000646827">
    <property type="component" value="Unassembled WGS sequence"/>
</dbReference>
<sequence length="31" mass="3206">MISMILSALHNGPTGGHFGIEKTHDKASALA</sequence>
<evidence type="ECO:0000259" key="2">
    <source>
        <dbReference type="Pfam" id="PF17921"/>
    </source>
</evidence>
<reference evidence="3 4" key="1">
    <citation type="submission" date="2020-12" db="EMBL/GenBank/DDBJ databases">
        <title>Metabolic potential, ecology and presence of endohyphal bacteria is reflected in genomic diversity of Mucoromycotina.</title>
        <authorList>
            <person name="Muszewska A."/>
            <person name="Okrasinska A."/>
            <person name="Steczkiewicz K."/>
            <person name="Drgas O."/>
            <person name="Orlowska M."/>
            <person name="Perlinska-Lenart U."/>
            <person name="Aleksandrzak-Piekarczyk T."/>
            <person name="Szatraj K."/>
            <person name="Zielenkiewicz U."/>
            <person name="Pilsyk S."/>
            <person name="Malc E."/>
            <person name="Mieczkowski P."/>
            <person name="Kruszewska J.S."/>
            <person name="Biernat P."/>
            <person name="Pawlowska J."/>
        </authorList>
    </citation>
    <scope>NUCLEOTIDE SEQUENCE [LARGE SCALE GENOMIC DNA]</scope>
    <source>
        <strain evidence="3 4">CBS 142.35</strain>
    </source>
</reference>
<dbReference type="OrthoDB" id="10030726at2759"/>
<proteinExistence type="predicted"/>
<dbReference type="EMBL" id="JAEPRB010000381">
    <property type="protein sequence ID" value="KAG2216613.1"/>
    <property type="molecule type" value="Genomic_DNA"/>
</dbReference>
<feature type="compositionally biased region" description="Basic and acidic residues" evidence="1">
    <location>
        <begin position="19"/>
        <end position="31"/>
    </location>
</feature>
<feature type="non-terminal residue" evidence="3">
    <location>
        <position position="31"/>
    </location>
</feature>